<dbReference type="RefSeq" id="WP_173807314.1">
    <property type="nucleotide sequence ID" value="NZ_JABSNM010000026.1"/>
</dbReference>
<sequence>MPPVPQMTDTILRPFTVNGRRLLALTGAAPVGPDAHCVVFVHGALNDHGVWSGAVEDCLRQGQAVLAPDLPGHGGSEGPADTDVAAMAGTLVALLQAAGLARVTLVGHSMGSLIALDAAARLADSGEAPRVERLVMVGTAFPMRVAPALLQQAGEAPLEAIGLIASLSHAGEAAGLPARQQAGVERMHRVLDGCPPAWLPEGSRTLLELDLAACDRHEGAPAAMQRLMQAPARPRCHLICAEQDRMTPVRRTGLLLEGLQARLHLLPQAGHTMMEDDPAGFAAALQAALGDDAG</sequence>
<dbReference type="PANTHER" id="PTHR43798:SF33">
    <property type="entry name" value="HYDROLASE, PUTATIVE (AFU_ORTHOLOGUE AFUA_2G14860)-RELATED"/>
    <property type="match status" value="1"/>
</dbReference>
<accession>A0ABX2G9S7</accession>
<keyword evidence="3" id="KW-1185">Reference proteome</keyword>
<dbReference type="EMBL" id="JABSNM010000026">
    <property type="protein sequence ID" value="NRT58287.1"/>
    <property type="molecule type" value="Genomic_DNA"/>
</dbReference>
<evidence type="ECO:0000313" key="2">
    <source>
        <dbReference type="EMBL" id="NRT58287.1"/>
    </source>
</evidence>
<gene>
    <name evidence="2" type="ORF">HNQ01_004054</name>
</gene>
<name>A0ABX2G9S7_9BURK</name>
<evidence type="ECO:0000313" key="3">
    <source>
        <dbReference type="Proteomes" id="UP001516061"/>
    </source>
</evidence>
<dbReference type="SUPFAM" id="SSF53474">
    <property type="entry name" value="alpha/beta-Hydrolases"/>
    <property type="match status" value="1"/>
</dbReference>
<dbReference type="InterPro" id="IPR000073">
    <property type="entry name" value="AB_hydrolase_1"/>
</dbReference>
<comment type="caution">
    <text evidence="2">The sequence shown here is derived from an EMBL/GenBank/DDBJ whole genome shotgun (WGS) entry which is preliminary data.</text>
</comment>
<evidence type="ECO:0000259" key="1">
    <source>
        <dbReference type="Pfam" id="PF12697"/>
    </source>
</evidence>
<proteinExistence type="predicted"/>
<dbReference type="InterPro" id="IPR050266">
    <property type="entry name" value="AB_hydrolase_sf"/>
</dbReference>
<dbReference type="Proteomes" id="UP001516061">
    <property type="component" value="Unassembled WGS sequence"/>
</dbReference>
<dbReference type="InterPro" id="IPR029058">
    <property type="entry name" value="AB_hydrolase_fold"/>
</dbReference>
<dbReference type="PANTHER" id="PTHR43798">
    <property type="entry name" value="MONOACYLGLYCEROL LIPASE"/>
    <property type="match status" value="1"/>
</dbReference>
<organism evidence="2 3">
    <name type="scientific">Sphaerotilus uruguayifluvii</name>
    <dbReference type="NCBI Taxonomy" id="2735897"/>
    <lineage>
        <taxon>Bacteria</taxon>
        <taxon>Pseudomonadati</taxon>
        <taxon>Pseudomonadota</taxon>
        <taxon>Betaproteobacteria</taxon>
        <taxon>Burkholderiales</taxon>
        <taxon>Sphaerotilaceae</taxon>
        <taxon>Sphaerotilus</taxon>
    </lineage>
</organism>
<dbReference type="Gene3D" id="3.40.50.1820">
    <property type="entry name" value="alpha/beta hydrolase"/>
    <property type="match status" value="1"/>
</dbReference>
<protein>
    <submittedName>
        <fullName evidence="2">Pimeloyl-ACP methyl ester carboxylesterase</fullName>
    </submittedName>
</protein>
<dbReference type="Pfam" id="PF12697">
    <property type="entry name" value="Abhydrolase_6"/>
    <property type="match status" value="1"/>
</dbReference>
<reference evidence="2 3" key="1">
    <citation type="submission" date="2020-05" db="EMBL/GenBank/DDBJ databases">
        <title>Genomic Encyclopedia of Type Strains, Phase IV (KMG-V): Genome sequencing to study the core and pangenomes of soil and plant-associated prokaryotes.</title>
        <authorList>
            <person name="Whitman W."/>
        </authorList>
    </citation>
    <scope>NUCLEOTIDE SEQUENCE [LARGE SCALE GENOMIC DNA]</scope>
    <source>
        <strain evidence="2 3">C29</strain>
    </source>
</reference>
<dbReference type="PRINTS" id="PR00111">
    <property type="entry name" value="ABHYDROLASE"/>
</dbReference>
<feature type="domain" description="AB hydrolase-1" evidence="1">
    <location>
        <begin position="38"/>
        <end position="284"/>
    </location>
</feature>